<protein>
    <submittedName>
        <fullName evidence="1">Uncharacterized protein</fullName>
    </submittedName>
</protein>
<reference evidence="1 2" key="2">
    <citation type="journal article" date="2022" name="Mol. Ecol. Resour.">
        <title>The genomes of chicory, endive, great burdock and yacon provide insights into Asteraceae paleo-polyploidization history and plant inulin production.</title>
        <authorList>
            <person name="Fan W."/>
            <person name="Wang S."/>
            <person name="Wang H."/>
            <person name="Wang A."/>
            <person name="Jiang F."/>
            <person name="Liu H."/>
            <person name="Zhao H."/>
            <person name="Xu D."/>
            <person name="Zhang Y."/>
        </authorList>
    </citation>
    <scope>NUCLEOTIDE SEQUENCE [LARGE SCALE GENOMIC DNA]</scope>
    <source>
        <strain evidence="2">cv. Niubang</strain>
    </source>
</reference>
<proteinExistence type="predicted"/>
<name>A0ACB9CJY2_ARCLA</name>
<sequence length="99" mass="11027">METSGSSATTTKGEEKGIKVKHISSPVMVEAKDPSEFKQIVQRFTGQTPKQANFTTTTTTTVEPDSQAFSSSYKPSRSTNPQTEIYSWSWKEIADRHSH</sequence>
<comment type="caution">
    <text evidence="1">The sequence shown here is derived from an EMBL/GenBank/DDBJ whole genome shotgun (WGS) entry which is preliminary data.</text>
</comment>
<keyword evidence="2" id="KW-1185">Reference proteome</keyword>
<dbReference type="Proteomes" id="UP001055879">
    <property type="component" value="Linkage Group LG04"/>
</dbReference>
<reference evidence="2" key="1">
    <citation type="journal article" date="2022" name="Mol. Ecol. Resour.">
        <title>The genomes of chicory, endive, great burdock and yacon provide insights into Asteraceae palaeo-polyploidization history and plant inulin production.</title>
        <authorList>
            <person name="Fan W."/>
            <person name="Wang S."/>
            <person name="Wang H."/>
            <person name="Wang A."/>
            <person name="Jiang F."/>
            <person name="Liu H."/>
            <person name="Zhao H."/>
            <person name="Xu D."/>
            <person name="Zhang Y."/>
        </authorList>
    </citation>
    <scope>NUCLEOTIDE SEQUENCE [LARGE SCALE GENOMIC DNA]</scope>
    <source>
        <strain evidence="2">cv. Niubang</strain>
    </source>
</reference>
<dbReference type="EMBL" id="CM042050">
    <property type="protein sequence ID" value="KAI3734569.1"/>
    <property type="molecule type" value="Genomic_DNA"/>
</dbReference>
<accession>A0ACB9CJY2</accession>
<organism evidence="1 2">
    <name type="scientific">Arctium lappa</name>
    <name type="common">Greater burdock</name>
    <name type="synonym">Lappa major</name>
    <dbReference type="NCBI Taxonomy" id="4217"/>
    <lineage>
        <taxon>Eukaryota</taxon>
        <taxon>Viridiplantae</taxon>
        <taxon>Streptophyta</taxon>
        <taxon>Embryophyta</taxon>
        <taxon>Tracheophyta</taxon>
        <taxon>Spermatophyta</taxon>
        <taxon>Magnoliopsida</taxon>
        <taxon>eudicotyledons</taxon>
        <taxon>Gunneridae</taxon>
        <taxon>Pentapetalae</taxon>
        <taxon>asterids</taxon>
        <taxon>campanulids</taxon>
        <taxon>Asterales</taxon>
        <taxon>Asteraceae</taxon>
        <taxon>Carduoideae</taxon>
        <taxon>Cardueae</taxon>
        <taxon>Arctiinae</taxon>
        <taxon>Arctium</taxon>
    </lineage>
</organism>
<evidence type="ECO:0000313" key="1">
    <source>
        <dbReference type="EMBL" id="KAI3734569.1"/>
    </source>
</evidence>
<evidence type="ECO:0000313" key="2">
    <source>
        <dbReference type="Proteomes" id="UP001055879"/>
    </source>
</evidence>
<gene>
    <name evidence="1" type="ORF">L6452_14040</name>
</gene>